<keyword evidence="8" id="KW-0288">FMN</keyword>
<keyword evidence="14" id="KW-0157">Chromophore</keyword>
<proteinExistence type="predicted"/>
<evidence type="ECO:0000256" key="9">
    <source>
        <dbReference type="ARBA" id="ARBA00022679"/>
    </source>
</evidence>
<dbReference type="Gene3D" id="3.30.565.10">
    <property type="entry name" value="Histidine kinase-like ATPase, C-terminal domain"/>
    <property type="match status" value="1"/>
</dbReference>
<dbReference type="InterPro" id="IPR013655">
    <property type="entry name" value="PAS_fold_3"/>
</dbReference>
<evidence type="ECO:0000256" key="1">
    <source>
        <dbReference type="ARBA" id="ARBA00000085"/>
    </source>
</evidence>
<comment type="caution">
    <text evidence="19">The sequence shown here is derived from an EMBL/GenBank/DDBJ whole genome shotgun (WGS) entry which is preliminary data.</text>
</comment>
<name>A0ABT9Q2R9_9HYPH</name>
<protein>
    <recommendedName>
        <fullName evidence="3">Blue-light-activated histidine kinase</fullName>
        <ecNumber evidence="2">2.7.13.3</ecNumber>
    </recommendedName>
</protein>
<evidence type="ECO:0000256" key="6">
    <source>
        <dbReference type="ARBA" id="ARBA00022606"/>
    </source>
</evidence>
<dbReference type="PANTHER" id="PTHR41523:SF8">
    <property type="entry name" value="ETHYLENE RESPONSE SENSOR PROTEIN"/>
    <property type="match status" value="1"/>
</dbReference>
<dbReference type="SUPFAM" id="SSF55781">
    <property type="entry name" value="GAF domain-like"/>
    <property type="match status" value="2"/>
</dbReference>
<gene>
    <name evidence="19" type="ORF">J2T09_005421</name>
</gene>
<keyword evidence="9" id="KW-0808">Transferase</keyword>
<feature type="domain" description="PAC" evidence="18">
    <location>
        <begin position="544"/>
        <end position="596"/>
    </location>
</feature>
<feature type="domain" description="PAS" evidence="17">
    <location>
        <begin position="177"/>
        <end position="223"/>
    </location>
</feature>
<dbReference type="InterPro" id="IPR036890">
    <property type="entry name" value="HATPase_C_sf"/>
</dbReference>
<dbReference type="PROSITE" id="PS50112">
    <property type="entry name" value="PAS"/>
    <property type="match status" value="2"/>
</dbReference>
<evidence type="ECO:0000313" key="19">
    <source>
        <dbReference type="EMBL" id="MDP9840633.1"/>
    </source>
</evidence>
<evidence type="ECO:0000256" key="2">
    <source>
        <dbReference type="ARBA" id="ARBA00012438"/>
    </source>
</evidence>
<evidence type="ECO:0000256" key="5">
    <source>
        <dbReference type="ARBA" id="ARBA00022553"/>
    </source>
</evidence>
<evidence type="ECO:0000256" key="16">
    <source>
        <dbReference type="ARBA" id="ARBA00023170"/>
    </source>
</evidence>
<keyword evidence="11" id="KW-0547">Nucleotide-binding</keyword>
<dbReference type="Pfam" id="PF13426">
    <property type="entry name" value="PAS_9"/>
    <property type="match status" value="1"/>
</dbReference>
<sequence length="931" mass="104420">MEYPSRLAERQRVLANFGDFVLDHDDLDEILTKGCRLVAEALDADLAKIVEVDRNTNTGFIRAGIGWNSDIVGQVRVDLDERSSEAYAIECRKPVITNDIEQEERFAFPRFLRDHGVVALVNVPIFLPGRVPYGILQVDARQPRDFDTQDIEFLKTYAMVLGPVIDRLKTVENLKTSDERLRLVVENAKAYVLIVSDAEDRITDWLGGSQDILGWSAAEAIGQPADIIFTDKDRAAGQPQHELSVAIKEGSAIDARWHRRKDGTKVYLDGQTIALRGPGGNLRGYYKIGQDKTERKLTEDRQAFITELSDGMRLLSGVDAIAAFASQRVAREMRADRVVLGEIISGKLHIQHEYGSGAPSILGVHSLAPLGQNFVDAYRSGALVASDDVAADPTLPEAGREGLQKRGIQSFADLVLVDRERGVSFLGIQRRSAHHWTAAENLLIRETGDRLRSALERARAEEALHESESRLRQFGEASSDVIWIRDAGSLQWEYLSPAFKAIYGLEVDTALAGDTVANWLGLIVAEDREQAMAGIEQVRKGEQVVIEYRIERPDGTMRWLRDTDFPIYGADNRVIRIGGIGQDITEVRLAQARLEQSEERLRSAVEVGRLGLWDWNVVTGDVHWSDEHFRMEGYEVGEVRPSYEAWIARIHPEDSEAAEVALRQAMENGTEFVHEFRTLHPDGSVHWLHGRGRFFYDKFGKPLRMVGSMIDTTDRREWEDRQKVLVAELQHRTRNLIAVVRSTADKTVRSSTDLDDFRKRFRDRLDALARVQGLLSRLKDGVDRVTFDELLQSELSAMGDGWDRINLEGPSGIRLRSSTVQTLAMALHELATTAVKYGALSQQDAYLTVSWSFEPNGQNGRPWLHIDWRETGVVMPDSDSKPQGTGQGRELIERALPYQLGAKTTYDQTPDGVRCTVSIPVSNTTPPNGTR</sequence>
<evidence type="ECO:0000256" key="14">
    <source>
        <dbReference type="ARBA" id="ARBA00022991"/>
    </source>
</evidence>
<dbReference type="Pfam" id="PF08447">
    <property type="entry name" value="PAS_3"/>
    <property type="match status" value="2"/>
</dbReference>
<evidence type="ECO:0000259" key="17">
    <source>
        <dbReference type="PROSITE" id="PS50112"/>
    </source>
</evidence>
<dbReference type="InterPro" id="IPR003018">
    <property type="entry name" value="GAF"/>
</dbReference>
<evidence type="ECO:0000256" key="15">
    <source>
        <dbReference type="ARBA" id="ARBA00023026"/>
    </source>
</evidence>
<evidence type="ECO:0000256" key="12">
    <source>
        <dbReference type="ARBA" id="ARBA00022777"/>
    </source>
</evidence>
<organism evidence="19 20">
    <name type="scientific">Neorhizobium huautlense</name>
    <dbReference type="NCBI Taxonomy" id="67774"/>
    <lineage>
        <taxon>Bacteria</taxon>
        <taxon>Pseudomonadati</taxon>
        <taxon>Pseudomonadota</taxon>
        <taxon>Alphaproteobacteria</taxon>
        <taxon>Hyphomicrobiales</taxon>
        <taxon>Rhizobiaceae</taxon>
        <taxon>Rhizobium/Agrobacterium group</taxon>
        <taxon>Neorhizobium</taxon>
    </lineage>
</organism>
<dbReference type="SMART" id="SM00086">
    <property type="entry name" value="PAC"/>
    <property type="match status" value="3"/>
</dbReference>
<evidence type="ECO:0000313" key="20">
    <source>
        <dbReference type="Proteomes" id="UP001241472"/>
    </source>
</evidence>
<dbReference type="EC" id="2.7.13.3" evidence="2"/>
<dbReference type="Proteomes" id="UP001241472">
    <property type="component" value="Unassembled WGS sequence"/>
</dbReference>
<dbReference type="SMART" id="SM00065">
    <property type="entry name" value="GAF"/>
    <property type="match status" value="2"/>
</dbReference>
<evidence type="ECO:0000256" key="8">
    <source>
        <dbReference type="ARBA" id="ARBA00022643"/>
    </source>
</evidence>
<dbReference type="InterPro" id="IPR000700">
    <property type="entry name" value="PAS-assoc_C"/>
</dbReference>
<keyword evidence="10" id="KW-0677">Repeat</keyword>
<evidence type="ECO:0000256" key="11">
    <source>
        <dbReference type="ARBA" id="ARBA00022741"/>
    </source>
</evidence>
<keyword evidence="7" id="KW-0285">Flavoprotein</keyword>
<dbReference type="PANTHER" id="PTHR41523">
    <property type="entry name" value="TWO-COMPONENT SYSTEM SENSOR PROTEIN"/>
    <property type="match status" value="1"/>
</dbReference>
<dbReference type="InterPro" id="IPR001610">
    <property type="entry name" value="PAC"/>
</dbReference>
<dbReference type="SMART" id="SM00091">
    <property type="entry name" value="PAS"/>
    <property type="match status" value="3"/>
</dbReference>
<feature type="domain" description="PAS" evidence="17">
    <location>
        <begin position="597"/>
        <end position="669"/>
    </location>
</feature>
<dbReference type="Pfam" id="PF07536">
    <property type="entry name" value="HWE_HK"/>
    <property type="match status" value="1"/>
</dbReference>
<dbReference type="Gene3D" id="2.10.70.100">
    <property type="match status" value="1"/>
</dbReference>
<dbReference type="InterPro" id="IPR000014">
    <property type="entry name" value="PAS"/>
</dbReference>
<feature type="domain" description="PAC" evidence="18">
    <location>
        <begin position="672"/>
        <end position="724"/>
    </location>
</feature>
<keyword evidence="6" id="KW-0716">Sensory transduction</keyword>
<keyword evidence="4" id="KW-0600">Photoreceptor protein</keyword>
<dbReference type="InterPro" id="IPR029016">
    <property type="entry name" value="GAF-like_dom_sf"/>
</dbReference>
<keyword evidence="15" id="KW-0843">Virulence</keyword>
<dbReference type="SMART" id="SM00911">
    <property type="entry name" value="HWE_HK"/>
    <property type="match status" value="1"/>
</dbReference>
<evidence type="ECO:0000256" key="3">
    <source>
        <dbReference type="ARBA" id="ARBA00021740"/>
    </source>
</evidence>
<dbReference type="NCBIfam" id="TIGR00229">
    <property type="entry name" value="sensory_box"/>
    <property type="match status" value="3"/>
</dbReference>
<dbReference type="EMBL" id="JAUSRF010000032">
    <property type="protein sequence ID" value="MDP9840633.1"/>
    <property type="molecule type" value="Genomic_DNA"/>
</dbReference>
<dbReference type="CDD" id="cd00130">
    <property type="entry name" value="PAS"/>
    <property type="match status" value="3"/>
</dbReference>
<evidence type="ECO:0000256" key="10">
    <source>
        <dbReference type="ARBA" id="ARBA00022737"/>
    </source>
</evidence>
<dbReference type="Pfam" id="PF01590">
    <property type="entry name" value="GAF"/>
    <property type="match status" value="1"/>
</dbReference>
<reference evidence="19 20" key="1">
    <citation type="submission" date="2023-07" db="EMBL/GenBank/DDBJ databases">
        <title>Sorghum-associated microbial communities from plants grown in Nebraska, USA.</title>
        <authorList>
            <person name="Schachtman D."/>
        </authorList>
    </citation>
    <scope>NUCLEOTIDE SEQUENCE [LARGE SCALE GENOMIC DNA]</scope>
    <source>
        <strain evidence="19 20">DS1307</strain>
    </source>
</reference>
<keyword evidence="12" id="KW-0418">Kinase</keyword>
<evidence type="ECO:0000259" key="18">
    <source>
        <dbReference type="PROSITE" id="PS50113"/>
    </source>
</evidence>
<dbReference type="PROSITE" id="PS50113">
    <property type="entry name" value="PAC"/>
    <property type="match status" value="3"/>
</dbReference>
<evidence type="ECO:0000256" key="7">
    <source>
        <dbReference type="ARBA" id="ARBA00022630"/>
    </source>
</evidence>
<feature type="domain" description="PAC" evidence="18">
    <location>
        <begin position="251"/>
        <end position="304"/>
    </location>
</feature>
<dbReference type="SUPFAM" id="SSF55785">
    <property type="entry name" value="PYP-like sensor domain (PAS domain)"/>
    <property type="match status" value="3"/>
</dbReference>
<dbReference type="InterPro" id="IPR011102">
    <property type="entry name" value="Sig_transdc_His_kinase_HWE"/>
</dbReference>
<dbReference type="Gene3D" id="3.30.450.20">
    <property type="entry name" value="PAS domain"/>
    <property type="match status" value="3"/>
</dbReference>
<dbReference type="RefSeq" id="WP_306840133.1">
    <property type="nucleotide sequence ID" value="NZ_JAUSRF010000032.1"/>
</dbReference>
<accession>A0ABT9Q2R9</accession>
<evidence type="ECO:0000256" key="13">
    <source>
        <dbReference type="ARBA" id="ARBA00022840"/>
    </source>
</evidence>
<dbReference type="InterPro" id="IPR035965">
    <property type="entry name" value="PAS-like_dom_sf"/>
</dbReference>
<dbReference type="Gene3D" id="3.30.450.40">
    <property type="match status" value="2"/>
</dbReference>
<keyword evidence="16" id="KW-0675">Receptor</keyword>
<keyword evidence="20" id="KW-1185">Reference proteome</keyword>
<keyword evidence="13" id="KW-0067">ATP-binding</keyword>
<evidence type="ECO:0000256" key="4">
    <source>
        <dbReference type="ARBA" id="ARBA00022543"/>
    </source>
</evidence>
<comment type="catalytic activity">
    <reaction evidence="1">
        <text>ATP + protein L-histidine = ADP + protein N-phospho-L-histidine.</text>
        <dbReference type="EC" id="2.7.13.3"/>
    </reaction>
</comment>
<keyword evidence="5" id="KW-0597">Phosphoprotein</keyword>